<dbReference type="SMART" id="SM00015">
    <property type="entry name" value="IQ"/>
    <property type="match status" value="1"/>
</dbReference>
<feature type="region of interest" description="Disordered" evidence="5">
    <location>
        <begin position="464"/>
        <end position="506"/>
    </location>
</feature>
<dbReference type="PANTHER" id="PTHR31250">
    <property type="entry name" value="IQ DOMAIN-CONTAINING PROTEIN IQM3"/>
    <property type="match status" value="1"/>
</dbReference>
<dbReference type="CDD" id="cd23767">
    <property type="entry name" value="IQCD"/>
    <property type="match status" value="1"/>
</dbReference>
<proteinExistence type="predicted"/>
<evidence type="ECO:0000256" key="2">
    <source>
        <dbReference type="ARBA" id="ARBA00004496"/>
    </source>
</evidence>
<accession>A0A8H6MQD6</accession>
<evidence type="ECO:0000313" key="6">
    <source>
        <dbReference type="EMBL" id="KAF6805277.1"/>
    </source>
</evidence>
<evidence type="ECO:0000313" key="7">
    <source>
        <dbReference type="Proteomes" id="UP000652219"/>
    </source>
</evidence>
<dbReference type="PROSITE" id="PS50096">
    <property type="entry name" value="IQ"/>
    <property type="match status" value="1"/>
</dbReference>
<evidence type="ECO:0000256" key="3">
    <source>
        <dbReference type="ARBA" id="ARBA00022490"/>
    </source>
</evidence>
<dbReference type="InterPro" id="IPR000048">
    <property type="entry name" value="IQ_motif_EF-hand-BS"/>
</dbReference>
<feature type="compositionally biased region" description="Polar residues" evidence="5">
    <location>
        <begin position="180"/>
        <end position="189"/>
    </location>
</feature>
<keyword evidence="4" id="KW-0539">Nucleus</keyword>
<feature type="compositionally biased region" description="Basic residues" evidence="5">
    <location>
        <begin position="170"/>
        <end position="179"/>
    </location>
</feature>
<dbReference type="Proteomes" id="UP000652219">
    <property type="component" value="Unassembled WGS sequence"/>
</dbReference>
<evidence type="ECO:0000256" key="1">
    <source>
        <dbReference type="ARBA" id="ARBA00004123"/>
    </source>
</evidence>
<dbReference type="InterPro" id="IPR044159">
    <property type="entry name" value="IQM"/>
</dbReference>
<feature type="region of interest" description="Disordered" evidence="5">
    <location>
        <begin position="55"/>
        <end position="78"/>
    </location>
</feature>
<organism evidence="6 7">
    <name type="scientific">Colletotrichum sojae</name>
    <dbReference type="NCBI Taxonomy" id="2175907"/>
    <lineage>
        <taxon>Eukaryota</taxon>
        <taxon>Fungi</taxon>
        <taxon>Dikarya</taxon>
        <taxon>Ascomycota</taxon>
        <taxon>Pezizomycotina</taxon>
        <taxon>Sordariomycetes</taxon>
        <taxon>Hypocreomycetidae</taxon>
        <taxon>Glomerellales</taxon>
        <taxon>Glomerellaceae</taxon>
        <taxon>Colletotrichum</taxon>
        <taxon>Colletotrichum orchidearum species complex</taxon>
    </lineage>
</organism>
<dbReference type="EMBL" id="WIGN01000186">
    <property type="protein sequence ID" value="KAF6805277.1"/>
    <property type="molecule type" value="Genomic_DNA"/>
</dbReference>
<dbReference type="PANTHER" id="PTHR31250:SF27">
    <property type="entry name" value="IQ DOMAIN-CONTAINING PROTEIN IQM5"/>
    <property type="match status" value="1"/>
</dbReference>
<evidence type="ECO:0000256" key="5">
    <source>
        <dbReference type="SAM" id="MobiDB-lite"/>
    </source>
</evidence>
<dbReference type="Pfam" id="PF00612">
    <property type="entry name" value="IQ"/>
    <property type="match status" value="1"/>
</dbReference>
<comment type="caution">
    <text evidence="6">The sequence shown here is derived from an EMBL/GenBank/DDBJ whole genome shotgun (WGS) entry which is preliminary data.</text>
</comment>
<dbReference type="AlphaFoldDB" id="A0A8H6MQD6"/>
<feature type="region of interest" description="Disordered" evidence="5">
    <location>
        <begin position="159"/>
        <end position="223"/>
    </location>
</feature>
<dbReference type="GO" id="GO:0005737">
    <property type="term" value="C:cytoplasm"/>
    <property type="evidence" value="ECO:0007669"/>
    <property type="project" value="UniProtKB-SubCell"/>
</dbReference>
<keyword evidence="3" id="KW-0963">Cytoplasm</keyword>
<feature type="region of interest" description="Disordered" evidence="5">
    <location>
        <begin position="267"/>
        <end position="357"/>
    </location>
</feature>
<feature type="compositionally biased region" description="Basic and acidic residues" evidence="5">
    <location>
        <begin position="714"/>
        <end position="727"/>
    </location>
</feature>
<feature type="region of interest" description="Disordered" evidence="5">
    <location>
        <begin position="670"/>
        <end position="750"/>
    </location>
</feature>
<feature type="compositionally biased region" description="Basic and acidic residues" evidence="5">
    <location>
        <begin position="337"/>
        <end position="354"/>
    </location>
</feature>
<feature type="compositionally biased region" description="Basic and acidic residues" evidence="5">
    <location>
        <begin position="737"/>
        <end position="750"/>
    </location>
</feature>
<gene>
    <name evidence="6" type="ORF">CSOJ01_09599</name>
</gene>
<reference evidence="6 7" key="1">
    <citation type="journal article" date="2020" name="Phytopathology">
        <title>Genome Sequence Resources of Colletotrichum truncatum, C. plurivorum, C. musicola, and C. sojae: Four Species Pathogenic to Soybean (Glycine max).</title>
        <authorList>
            <person name="Rogerio F."/>
            <person name="Boufleur T.R."/>
            <person name="Ciampi-Guillardi M."/>
            <person name="Sukno S.A."/>
            <person name="Thon M.R."/>
            <person name="Massola Junior N.S."/>
            <person name="Baroncelli R."/>
        </authorList>
    </citation>
    <scope>NUCLEOTIDE SEQUENCE [LARGE SCALE GENOMIC DNA]</scope>
    <source>
        <strain evidence="6 7">LFN0009</strain>
    </source>
</reference>
<protein>
    <submittedName>
        <fullName evidence="6">Iq calmodulin-binding motif protein</fullName>
    </submittedName>
</protein>
<keyword evidence="7" id="KW-1185">Reference proteome</keyword>
<dbReference type="GO" id="GO:0005634">
    <property type="term" value="C:nucleus"/>
    <property type="evidence" value="ECO:0007669"/>
    <property type="project" value="UniProtKB-SubCell"/>
</dbReference>
<feature type="compositionally biased region" description="Low complexity" evidence="5">
    <location>
        <begin position="327"/>
        <end position="336"/>
    </location>
</feature>
<feature type="compositionally biased region" description="Basic and acidic residues" evidence="5">
    <location>
        <begin position="68"/>
        <end position="77"/>
    </location>
</feature>
<sequence>MFAPTGSRARSLSLRFHQSRADPATTTVAAAVAAAVAAPTAAAIMTKFDHHNLPPSHCYPAGPGNQQDEGHKSEPLKTPHHHISCAVITPPASPPVPRPVEDSHCNFSVPTPAPPAQCDDTCELTQFQSHTTNTYSSRQEYMESLVPPSRHQFEKIAEVQREKETEIKRNNRTAKRRSLQSRGSDTTMSQDGDQQQGTGPGADGDAQQLSQTGSRGRSDSDAMKRAATLIQRNYRGYRVRREMEGFGLDASTRWMSAIEEARFREMNRPRAKSSVSAAGMSLGGDQRSIISRDSDGGMRPTTARDNWRKAATIARRAGHDDSDSDSDSSLSSSGSRESPEERAERRRRYDEAKEKRKKDSKMMGLQYFLEMVDLKHRYGSNLRVYHEEWKKSDTNENFFYWLDYGSGKNLEMEACPRDRLEREQVRYLSREERQYYLVQVDEEGRLCWAKNGARIDTTEAFKDSTHGIVPADDSTPAWSQDNMPPPTPASWDEDDSRSESSVESALEADRAAKYATPEFDGATGVKKVSHISAATVFNKLLRKSVKKNTWIFVADTSFRLYVGIKSSGAFQHSSFLGGSRISAAGLIKVKDGRLSSLSPLSGHYRPPASNFRSFVKNLKDSGVDTSHVSISKSYAVLVGLEVYVKSRQKSKKTLEKLTLKKEKIVAPEEFRKREEEERDKSESAAKEREVLEREAEEREQNRAAVKLMRKLRLSPREPKTSSEEKVDGQQPSMEPLAEERTREERAASGA</sequence>
<feature type="compositionally biased region" description="Low complexity" evidence="5">
    <location>
        <begin position="190"/>
        <end position="208"/>
    </location>
</feature>
<comment type="subcellular location">
    <subcellularLocation>
        <location evidence="2">Cytoplasm</location>
    </subcellularLocation>
    <subcellularLocation>
        <location evidence="1">Nucleus</location>
    </subcellularLocation>
</comment>
<name>A0A8H6MQD6_9PEZI</name>
<feature type="compositionally biased region" description="Basic and acidic residues" evidence="5">
    <location>
        <begin position="159"/>
        <end position="169"/>
    </location>
</feature>
<feature type="compositionally biased region" description="Basic and acidic residues" evidence="5">
    <location>
        <begin position="670"/>
        <end position="701"/>
    </location>
</feature>
<evidence type="ECO:0000256" key="4">
    <source>
        <dbReference type="ARBA" id="ARBA00023242"/>
    </source>
</evidence>